<dbReference type="InterPro" id="IPR036179">
    <property type="entry name" value="Ig-like_dom_sf"/>
</dbReference>
<dbReference type="InterPro" id="IPR013783">
    <property type="entry name" value="Ig-like_fold"/>
</dbReference>
<evidence type="ECO:0000259" key="4">
    <source>
        <dbReference type="Pfam" id="PF07679"/>
    </source>
</evidence>
<evidence type="ECO:0000256" key="1">
    <source>
        <dbReference type="ARBA" id="ARBA00023157"/>
    </source>
</evidence>
<dbReference type="SUPFAM" id="SSF48726">
    <property type="entry name" value="Immunoglobulin"/>
    <property type="match status" value="1"/>
</dbReference>
<feature type="region of interest" description="Disordered" evidence="3">
    <location>
        <begin position="94"/>
        <end position="122"/>
    </location>
</feature>
<dbReference type="Pfam" id="PF07679">
    <property type="entry name" value="I-set"/>
    <property type="match status" value="1"/>
</dbReference>
<keyword evidence="2" id="KW-0393">Immunoglobulin domain</keyword>
<sequence length="146" mass="15927">KGLSDVILEEGGDLYLQCQVQGHPEPRVIFSRGLERLEPSSRLAIESDQYGTWTLRLAECSASDSGEITATAASMLSAVNTHCRVKVVPEGTPIPQQVHTNSARLQPSALQTNKQGNTDGSSRSFSEILRRCFFCCCGRPRVDDST</sequence>
<accession>A0AAW0VQD7</accession>
<organism evidence="5 6">
    <name type="scientific">Cherax quadricarinatus</name>
    <name type="common">Australian red claw crayfish</name>
    <dbReference type="NCBI Taxonomy" id="27406"/>
    <lineage>
        <taxon>Eukaryota</taxon>
        <taxon>Metazoa</taxon>
        <taxon>Ecdysozoa</taxon>
        <taxon>Arthropoda</taxon>
        <taxon>Crustacea</taxon>
        <taxon>Multicrustacea</taxon>
        <taxon>Malacostraca</taxon>
        <taxon>Eumalacostraca</taxon>
        <taxon>Eucarida</taxon>
        <taxon>Decapoda</taxon>
        <taxon>Pleocyemata</taxon>
        <taxon>Astacidea</taxon>
        <taxon>Parastacoidea</taxon>
        <taxon>Parastacidae</taxon>
        <taxon>Cherax</taxon>
    </lineage>
</organism>
<keyword evidence="1" id="KW-1015">Disulfide bond</keyword>
<proteinExistence type="predicted"/>
<reference evidence="5 6" key="1">
    <citation type="journal article" date="2024" name="BMC Genomics">
        <title>Genome assembly of redclaw crayfish (Cherax quadricarinatus) provides insights into its immune adaptation and hypoxia tolerance.</title>
        <authorList>
            <person name="Liu Z."/>
            <person name="Zheng J."/>
            <person name="Li H."/>
            <person name="Fang K."/>
            <person name="Wang S."/>
            <person name="He J."/>
            <person name="Zhou D."/>
            <person name="Weng S."/>
            <person name="Chi M."/>
            <person name="Gu Z."/>
            <person name="He J."/>
            <person name="Li F."/>
            <person name="Wang M."/>
        </authorList>
    </citation>
    <scope>NUCLEOTIDE SEQUENCE [LARGE SCALE GENOMIC DNA]</scope>
    <source>
        <strain evidence="5">ZL_2023a</strain>
    </source>
</reference>
<comment type="caution">
    <text evidence="5">The sequence shown here is derived from an EMBL/GenBank/DDBJ whole genome shotgun (WGS) entry which is preliminary data.</text>
</comment>
<evidence type="ECO:0000256" key="2">
    <source>
        <dbReference type="ARBA" id="ARBA00023319"/>
    </source>
</evidence>
<dbReference type="AlphaFoldDB" id="A0AAW0VQD7"/>
<feature type="non-terminal residue" evidence="5">
    <location>
        <position position="1"/>
    </location>
</feature>
<dbReference type="FunFam" id="2.60.40.10:FF:000032">
    <property type="entry name" value="palladin isoform X1"/>
    <property type="match status" value="1"/>
</dbReference>
<evidence type="ECO:0000313" key="6">
    <source>
        <dbReference type="Proteomes" id="UP001445076"/>
    </source>
</evidence>
<dbReference type="Proteomes" id="UP001445076">
    <property type="component" value="Unassembled WGS sequence"/>
</dbReference>
<name>A0AAW0VQD7_CHEQU</name>
<keyword evidence="6" id="KW-1185">Reference proteome</keyword>
<feature type="domain" description="Immunoglobulin I-set" evidence="4">
    <location>
        <begin position="3"/>
        <end position="87"/>
    </location>
</feature>
<gene>
    <name evidence="5" type="ORF">OTU49_014576</name>
</gene>
<dbReference type="EMBL" id="JARKIK010004814">
    <property type="protein sequence ID" value="KAK8718649.1"/>
    <property type="molecule type" value="Genomic_DNA"/>
</dbReference>
<evidence type="ECO:0000313" key="5">
    <source>
        <dbReference type="EMBL" id="KAK8718649.1"/>
    </source>
</evidence>
<dbReference type="Gene3D" id="2.60.40.10">
    <property type="entry name" value="Immunoglobulins"/>
    <property type="match status" value="1"/>
</dbReference>
<evidence type="ECO:0000256" key="3">
    <source>
        <dbReference type="SAM" id="MobiDB-lite"/>
    </source>
</evidence>
<feature type="non-terminal residue" evidence="5">
    <location>
        <position position="146"/>
    </location>
</feature>
<dbReference type="InterPro" id="IPR013098">
    <property type="entry name" value="Ig_I-set"/>
</dbReference>
<protein>
    <recommendedName>
        <fullName evidence="4">Immunoglobulin I-set domain-containing protein</fullName>
    </recommendedName>
</protein>